<protein>
    <submittedName>
        <fullName evidence="3">Uncharacterized protein</fullName>
    </submittedName>
</protein>
<keyword evidence="1" id="KW-0175">Coiled coil</keyword>
<dbReference type="InterPro" id="IPR027267">
    <property type="entry name" value="AH/BAR_dom_sf"/>
</dbReference>
<comment type="caution">
    <text evidence="3">The sequence shown here is derived from an EMBL/GenBank/DDBJ whole genome shotgun (WGS) entry which is preliminary data.</text>
</comment>
<feature type="non-terminal residue" evidence="3">
    <location>
        <position position="320"/>
    </location>
</feature>
<organism evidence="3 4">
    <name type="scientific">Reticulomyxa filosa</name>
    <dbReference type="NCBI Taxonomy" id="46433"/>
    <lineage>
        <taxon>Eukaryota</taxon>
        <taxon>Sar</taxon>
        <taxon>Rhizaria</taxon>
        <taxon>Retaria</taxon>
        <taxon>Foraminifera</taxon>
        <taxon>Monothalamids</taxon>
        <taxon>Reticulomyxidae</taxon>
        <taxon>Reticulomyxa</taxon>
    </lineage>
</organism>
<evidence type="ECO:0000256" key="1">
    <source>
        <dbReference type="SAM" id="Coils"/>
    </source>
</evidence>
<sequence>MALITRRTDGTSEQKILTFEKDLRVNLSRFFLLCFCWLKKFDSCFVLFCFFFPLRGLVSQHAYNPLYERLEKGVSLLDNLATMLHLRIESDTEMVRGLQKALKKAAQYIKQKLTEHINALTDDVYKPLVELREHYAQNNKRRSNNNTTTTKKKKKKEMVKQNTKLLEASFAKRKKVGLKYEKGKTLYLLVLKQYITTQDVIANRNQLANAKKEGTLTSSQIVKITNKTNTKLETKVKTATENQQQWKERYEKEQDSLAREKVHFYDEMTAVLQGMEANELTRLQTVGDCLRKWAVFTTNVCANRSYDIQSLAEIMSLIRP</sequence>
<keyword evidence="4" id="KW-1185">Reference proteome</keyword>
<name>X6MKX7_RETFI</name>
<evidence type="ECO:0000256" key="2">
    <source>
        <dbReference type="SAM" id="MobiDB-lite"/>
    </source>
</evidence>
<dbReference type="SUPFAM" id="SSF103657">
    <property type="entry name" value="BAR/IMD domain-like"/>
    <property type="match status" value="1"/>
</dbReference>
<dbReference type="Proteomes" id="UP000023152">
    <property type="component" value="Unassembled WGS sequence"/>
</dbReference>
<dbReference type="EMBL" id="ASPP01020118">
    <property type="protein sequence ID" value="ETO14286.1"/>
    <property type="molecule type" value="Genomic_DNA"/>
</dbReference>
<proteinExistence type="predicted"/>
<evidence type="ECO:0000313" key="3">
    <source>
        <dbReference type="EMBL" id="ETO14286.1"/>
    </source>
</evidence>
<accession>X6MKX7</accession>
<dbReference type="Gene3D" id="1.20.1270.60">
    <property type="entry name" value="Arfaptin homology (AH) domain/BAR domain"/>
    <property type="match status" value="1"/>
</dbReference>
<gene>
    <name evidence="3" type="ORF">RFI_23082</name>
</gene>
<feature type="coiled-coil region" evidence="1">
    <location>
        <begin position="229"/>
        <end position="256"/>
    </location>
</feature>
<feature type="region of interest" description="Disordered" evidence="2">
    <location>
        <begin position="135"/>
        <end position="159"/>
    </location>
</feature>
<dbReference type="AlphaFoldDB" id="X6MKX7"/>
<evidence type="ECO:0000313" key="4">
    <source>
        <dbReference type="Proteomes" id="UP000023152"/>
    </source>
</evidence>
<reference evidence="3 4" key="1">
    <citation type="journal article" date="2013" name="Curr. Biol.">
        <title>The Genome of the Foraminiferan Reticulomyxa filosa.</title>
        <authorList>
            <person name="Glockner G."/>
            <person name="Hulsmann N."/>
            <person name="Schleicher M."/>
            <person name="Noegel A.A."/>
            <person name="Eichinger L."/>
            <person name="Gallinger C."/>
            <person name="Pawlowski J."/>
            <person name="Sierra R."/>
            <person name="Euteneuer U."/>
            <person name="Pillet L."/>
            <person name="Moustafa A."/>
            <person name="Platzer M."/>
            <person name="Groth M."/>
            <person name="Szafranski K."/>
            <person name="Schliwa M."/>
        </authorList>
    </citation>
    <scope>NUCLEOTIDE SEQUENCE [LARGE SCALE GENOMIC DNA]</scope>
</reference>